<dbReference type="InterPro" id="IPR004992">
    <property type="entry name" value="EutN_CcmL"/>
</dbReference>
<comment type="subcellular location">
    <subcellularLocation>
        <location evidence="1">Bacterial microcompartment</location>
    </subcellularLocation>
</comment>
<keyword evidence="2" id="KW-1283">Bacterial microcompartment</keyword>
<dbReference type="PANTHER" id="PTHR36539">
    <property type="entry name" value="ETHANOLAMINE UTILIZATION PROTEIN EUTN"/>
    <property type="match status" value="1"/>
</dbReference>
<dbReference type="CDD" id="cd01614">
    <property type="entry name" value="EutN_CcmL"/>
    <property type="match status" value="1"/>
</dbReference>
<evidence type="ECO:0008006" key="4">
    <source>
        <dbReference type="Google" id="ProtNLM"/>
    </source>
</evidence>
<comment type="caution">
    <text evidence="3">The sequence shown here is derived from an EMBL/GenBank/DDBJ whole genome shotgun (WGS) entry which is preliminary data.</text>
</comment>
<sequence length="123" mass="13381">MRYCPWVKILPVSAARARAERVMVLARVIGTVVATNKEPRLEGIKFLLLEKINPVTLAGKEDYLVAMDSVGAGLDEIVFYVSGSSSRMTKVTEGKPSDAAIIAIVDNIDIEGKAVYRKGKEEA</sequence>
<dbReference type="AlphaFoldDB" id="X1A1W1"/>
<gene>
    <name evidence="3" type="ORF">S01H4_17731</name>
</gene>
<dbReference type="EMBL" id="BART01007823">
    <property type="protein sequence ID" value="GAG64162.1"/>
    <property type="molecule type" value="Genomic_DNA"/>
</dbReference>
<dbReference type="InterPro" id="IPR036677">
    <property type="entry name" value="EutN_CcmL_sf"/>
</dbReference>
<dbReference type="Pfam" id="PF03319">
    <property type="entry name" value="EutN_CcmL"/>
    <property type="match status" value="1"/>
</dbReference>
<evidence type="ECO:0000313" key="3">
    <source>
        <dbReference type="EMBL" id="GAG64162.1"/>
    </source>
</evidence>
<evidence type="ECO:0000256" key="2">
    <source>
        <dbReference type="ARBA" id="ARBA00024446"/>
    </source>
</evidence>
<dbReference type="PANTHER" id="PTHR36539:SF1">
    <property type="entry name" value="BACTERIAL MICROCOMPARTMENT SHELL VERTEX PROTEIN EUTN"/>
    <property type="match status" value="1"/>
</dbReference>
<dbReference type="SUPFAM" id="SSF159133">
    <property type="entry name" value="EutN/CcmL-like"/>
    <property type="match status" value="1"/>
</dbReference>
<reference evidence="3" key="1">
    <citation type="journal article" date="2014" name="Front. Microbiol.">
        <title>High frequency of phylogenetically diverse reductive dehalogenase-homologous genes in deep subseafloor sedimentary metagenomes.</title>
        <authorList>
            <person name="Kawai M."/>
            <person name="Futagami T."/>
            <person name="Toyoda A."/>
            <person name="Takaki Y."/>
            <person name="Nishi S."/>
            <person name="Hori S."/>
            <person name="Arai W."/>
            <person name="Tsubouchi T."/>
            <person name="Morono Y."/>
            <person name="Uchiyama I."/>
            <person name="Ito T."/>
            <person name="Fujiyama A."/>
            <person name="Inagaki F."/>
            <person name="Takami H."/>
        </authorList>
    </citation>
    <scope>NUCLEOTIDE SEQUENCE</scope>
    <source>
        <strain evidence="3">Expedition CK06-06</strain>
    </source>
</reference>
<proteinExistence type="predicted"/>
<dbReference type="Gene3D" id="2.40.50.220">
    <property type="entry name" value="EutN/Ccml"/>
    <property type="match status" value="1"/>
</dbReference>
<name>X1A1W1_9ZZZZ</name>
<protein>
    <recommendedName>
        <fullName evidence="4">Ethanolamine utilization protein EutN</fullName>
    </recommendedName>
</protein>
<evidence type="ECO:0000256" key="1">
    <source>
        <dbReference type="ARBA" id="ARBA00024322"/>
    </source>
</evidence>
<dbReference type="PROSITE" id="PS51932">
    <property type="entry name" value="BMV"/>
    <property type="match status" value="1"/>
</dbReference>
<organism evidence="3">
    <name type="scientific">marine sediment metagenome</name>
    <dbReference type="NCBI Taxonomy" id="412755"/>
    <lineage>
        <taxon>unclassified sequences</taxon>
        <taxon>metagenomes</taxon>
        <taxon>ecological metagenomes</taxon>
    </lineage>
</organism>
<accession>X1A1W1</accession>
<dbReference type="GO" id="GO:0031469">
    <property type="term" value="C:bacterial microcompartment"/>
    <property type="evidence" value="ECO:0007669"/>
    <property type="project" value="UniProtKB-SubCell"/>
</dbReference>